<evidence type="ECO:0000256" key="11">
    <source>
        <dbReference type="SAM" id="Phobius"/>
    </source>
</evidence>
<dbReference type="InterPro" id="IPR003593">
    <property type="entry name" value="AAA+_ATPase"/>
</dbReference>
<feature type="transmembrane region" description="Helical" evidence="11">
    <location>
        <begin position="242"/>
        <end position="269"/>
    </location>
</feature>
<evidence type="ECO:0000313" key="15">
    <source>
        <dbReference type="Proteomes" id="UP001159405"/>
    </source>
</evidence>
<keyword evidence="2" id="KW-0813">Transport</keyword>
<dbReference type="InterPro" id="IPR002227">
    <property type="entry name" value="Tyrosinase_Cu-bd"/>
</dbReference>
<dbReference type="PROSITE" id="PS00211">
    <property type="entry name" value="ABC_TRANSPORTER_1"/>
    <property type="match status" value="1"/>
</dbReference>
<dbReference type="InterPro" id="IPR036640">
    <property type="entry name" value="ABC1_TM_sf"/>
</dbReference>
<evidence type="ECO:0000256" key="10">
    <source>
        <dbReference type="ARBA" id="ARBA00048046"/>
    </source>
</evidence>
<dbReference type="Pfam" id="PF00005">
    <property type="entry name" value="ABC_tran"/>
    <property type="match status" value="1"/>
</dbReference>
<accession>A0ABN8QHY1</accession>
<evidence type="ECO:0000259" key="12">
    <source>
        <dbReference type="PROSITE" id="PS50893"/>
    </source>
</evidence>
<dbReference type="InterPro" id="IPR039421">
    <property type="entry name" value="Type_1_exporter"/>
</dbReference>
<keyword evidence="15" id="KW-1185">Reference proteome</keyword>
<dbReference type="InterPro" id="IPR003439">
    <property type="entry name" value="ABC_transporter-like_ATP-bd"/>
</dbReference>
<evidence type="ECO:0000256" key="5">
    <source>
        <dbReference type="ARBA" id="ARBA00022840"/>
    </source>
</evidence>
<evidence type="ECO:0000256" key="4">
    <source>
        <dbReference type="ARBA" id="ARBA00022741"/>
    </source>
</evidence>
<dbReference type="InterPro" id="IPR017871">
    <property type="entry name" value="ABC_transporter-like_CS"/>
</dbReference>
<keyword evidence="5" id="KW-0067">ATP-binding</keyword>
<dbReference type="Gene3D" id="3.40.50.300">
    <property type="entry name" value="P-loop containing nucleotide triphosphate hydrolases"/>
    <property type="match status" value="1"/>
</dbReference>
<dbReference type="Pfam" id="PF00664">
    <property type="entry name" value="ABC_membrane"/>
    <property type="match status" value="1"/>
</dbReference>
<dbReference type="SUPFAM" id="SSF90123">
    <property type="entry name" value="ABC transporter transmembrane region"/>
    <property type="match status" value="1"/>
</dbReference>
<comment type="subcellular location">
    <subcellularLocation>
        <location evidence="1">Mitochondrion membrane</location>
        <topology evidence="1">Multi-pass membrane protein</topology>
    </subcellularLocation>
</comment>
<name>A0ABN8QHY1_9CNID</name>
<dbReference type="Pfam" id="PF00264">
    <property type="entry name" value="Tyrosinase"/>
    <property type="match status" value="1"/>
</dbReference>
<keyword evidence="6 11" id="KW-1133">Transmembrane helix</keyword>
<dbReference type="PRINTS" id="PR00092">
    <property type="entry name" value="TYROSINASE"/>
</dbReference>
<dbReference type="PROSITE" id="PS50893">
    <property type="entry name" value="ABC_TRANSPORTER_2"/>
    <property type="match status" value="1"/>
</dbReference>
<evidence type="ECO:0000313" key="14">
    <source>
        <dbReference type="EMBL" id="CAH3164436.1"/>
    </source>
</evidence>
<evidence type="ECO:0000256" key="6">
    <source>
        <dbReference type="ARBA" id="ARBA00022989"/>
    </source>
</evidence>
<proteinExistence type="predicted"/>
<dbReference type="Gene3D" id="1.20.1560.10">
    <property type="entry name" value="ABC transporter type 1, transmembrane domain"/>
    <property type="match status" value="1"/>
</dbReference>
<feature type="transmembrane region" description="Helical" evidence="11">
    <location>
        <begin position="123"/>
        <end position="144"/>
    </location>
</feature>
<feature type="domain" description="ABC transporter" evidence="12">
    <location>
        <begin position="456"/>
        <end position="690"/>
    </location>
</feature>
<evidence type="ECO:0000256" key="2">
    <source>
        <dbReference type="ARBA" id="ARBA00022448"/>
    </source>
</evidence>
<keyword evidence="4" id="KW-0547">Nucleotide-binding</keyword>
<protein>
    <recommendedName>
        <fullName evidence="8">Iron-sulfur clusters transporter ABCB7, mitochondrial</fullName>
    </recommendedName>
    <alternativeName>
        <fullName evidence="9">ATP-binding cassette sub-family B member 7, mitochondrial</fullName>
    </alternativeName>
</protein>
<dbReference type="InterPro" id="IPR027417">
    <property type="entry name" value="P-loop_NTPase"/>
</dbReference>
<dbReference type="CDD" id="cd18582">
    <property type="entry name" value="ABC_6TM_ATM1_ABCB7"/>
    <property type="match status" value="1"/>
</dbReference>
<evidence type="ECO:0000256" key="1">
    <source>
        <dbReference type="ARBA" id="ARBA00004225"/>
    </source>
</evidence>
<dbReference type="PANTHER" id="PTHR24221:SF402">
    <property type="entry name" value="IRON-SULFUR CLUSTERS TRANSPORTER ABCB7, MITOCHONDRIAL"/>
    <property type="match status" value="1"/>
</dbReference>
<feature type="transmembrane region" description="Helical" evidence="11">
    <location>
        <begin position="275"/>
        <end position="296"/>
    </location>
</feature>
<dbReference type="SUPFAM" id="SSF52540">
    <property type="entry name" value="P-loop containing nucleoside triphosphate hydrolases"/>
    <property type="match status" value="1"/>
</dbReference>
<organism evidence="14 15">
    <name type="scientific">Porites lobata</name>
    <dbReference type="NCBI Taxonomy" id="104759"/>
    <lineage>
        <taxon>Eukaryota</taxon>
        <taxon>Metazoa</taxon>
        <taxon>Cnidaria</taxon>
        <taxon>Anthozoa</taxon>
        <taxon>Hexacorallia</taxon>
        <taxon>Scleractinia</taxon>
        <taxon>Fungiina</taxon>
        <taxon>Poritidae</taxon>
        <taxon>Porites</taxon>
    </lineage>
</organism>
<evidence type="ECO:0000259" key="13">
    <source>
        <dbReference type="PROSITE" id="PS50929"/>
    </source>
</evidence>
<dbReference type="Gene3D" id="1.10.1280.10">
    <property type="entry name" value="Di-copper center containing domain from catechol oxidase"/>
    <property type="match status" value="1"/>
</dbReference>
<sequence length="1031" mass="116959">MAALSRTCCGFLKLQLTCKVGTPRVFLRPGLNIGLNRLYSYPVVQRSCGHHVRYNTAPTRTLQSISSRFTSYKPGLHFLPKRQQHGGANVTAQSLKGVNSLTILKRMLKHVWPKDRPDLKRRVVAAVTLLIGAKLLNVQVPFLFKYAVDFLNNLDPSTLAQTAGGTTFTILTALLLGYGAARTSASLFNELRNAVFAKVAQGSIRNVARRTFVHLHNLDLSFHLKRQTGALSRAIDRGTRGINFILSALVFNIFPTIFEVLLVSGILTYRCGKEFAFLTLACLGTYAAFTLSITQWRTKFRVQMNKADNEAGSQAIDSLINYETVKYFNNEEYEASRYDKLLSDYEKASLKTTTSLALLSWGQNFIFSASLSAIMILAGRQILQGTMTVGDLVMVNGLLFQLSVPLNFLGSVYRDIRQSLVDMQTLFDLHKVPSSIKVKPGAFPLVLKPGDDRAHVIFDNVVFSYLPGQNILNGLTFTVPAGKKIAIVGGSGSGKSTVVRLLFRFYDPADGRILVAGHDIQDLTIESLRKAIGVVPQDTVLFHNNVFYNINYGRIDATPEQVYEAAKMAEIHEAVLRMPKGYETQVGERGLKLSGGEKQRIAIARAILKNPPILMYDEATSSLDSITEMNILNSLKSVTKGRTSIFIAHRLSTVVDADEILVLEEGRLRERGSHYSLITDTNSLYAHLWHKQHEAHNMEVHRTNISGGTSANFIFYWTKTLYPSNLNKITYFLHFSRAIDITCEEGSFVLNSCEEQCECKNGELATCYRVRKNFTKMTIEDRKRYINTYKQASVDPLFKKDYEKMVALHLNAPNKLLHHTPTIFFPWHRWFLVEFENLLRKIDCRVTIPYWDWSQVAHHWWEESSDEVVWASGDHGLGGNGNKDNDFCVETGPFRKDQWSVLDISGGGCLKRNFTRRSFTGDSEHVKKTLSLPLKDFFRFEKIVRDYYHAQPHDWVGATMRSPRSAGNSPEMPLHHSFLDKLWYQWQKKGDEYINIYYRSVPFKLPGSKYHGWEWMDYRNLPGQVNVIYEE</sequence>
<keyword evidence="3 11" id="KW-0812">Transmembrane</keyword>
<evidence type="ECO:0000256" key="8">
    <source>
        <dbReference type="ARBA" id="ARBA00041016"/>
    </source>
</evidence>
<dbReference type="InterPro" id="IPR008922">
    <property type="entry name" value="Di-copper_centre_dom_sf"/>
</dbReference>
<dbReference type="PROSITE" id="PS00497">
    <property type="entry name" value="TYROSINASE_1"/>
    <property type="match status" value="1"/>
</dbReference>
<dbReference type="EMBL" id="CALNXK010000129">
    <property type="protein sequence ID" value="CAH3164436.1"/>
    <property type="molecule type" value="Genomic_DNA"/>
</dbReference>
<dbReference type="InterPro" id="IPR011527">
    <property type="entry name" value="ABC1_TM_dom"/>
</dbReference>
<comment type="catalytic activity">
    <reaction evidence="10">
        <text>(glutathione)4[2Fe(III)-2S] cluster(in) + ATP + H2O = (glutathione)4[2Fe(III)-2S] cluster(out) + ADP + phosphate + H(+)</text>
        <dbReference type="Rhea" id="RHEA:67028"/>
        <dbReference type="ChEBI" id="CHEBI:15377"/>
        <dbReference type="ChEBI" id="CHEBI:15378"/>
        <dbReference type="ChEBI" id="CHEBI:30616"/>
        <dbReference type="ChEBI" id="CHEBI:43474"/>
        <dbReference type="ChEBI" id="CHEBI:167627"/>
        <dbReference type="ChEBI" id="CHEBI:456216"/>
    </reaction>
    <physiologicalReaction direction="left-to-right" evidence="10">
        <dbReference type="Rhea" id="RHEA:67029"/>
    </physiologicalReaction>
</comment>
<keyword evidence="7 11" id="KW-0472">Membrane</keyword>
<dbReference type="CDD" id="cd03253">
    <property type="entry name" value="ABCC_ATM1_transporter"/>
    <property type="match status" value="1"/>
</dbReference>
<evidence type="ECO:0000256" key="7">
    <source>
        <dbReference type="ARBA" id="ARBA00023136"/>
    </source>
</evidence>
<feature type="transmembrane region" description="Helical" evidence="11">
    <location>
        <begin position="356"/>
        <end position="378"/>
    </location>
</feature>
<dbReference type="SMART" id="SM00382">
    <property type="entry name" value="AAA"/>
    <property type="match status" value="1"/>
</dbReference>
<dbReference type="SUPFAM" id="SSF48056">
    <property type="entry name" value="Di-copper centre-containing domain"/>
    <property type="match status" value="1"/>
</dbReference>
<gene>
    <name evidence="14" type="ORF">PLOB_00006307</name>
</gene>
<comment type="caution">
    <text evidence="14">The sequence shown here is derived from an EMBL/GenBank/DDBJ whole genome shotgun (WGS) entry which is preliminary data.</text>
</comment>
<feature type="transmembrane region" description="Helical" evidence="11">
    <location>
        <begin position="164"/>
        <end position="181"/>
    </location>
</feature>
<dbReference type="PANTHER" id="PTHR24221">
    <property type="entry name" value="ATP-BINDING CASSETTE SUB-FAMILY B"/>
    <property type="match status" value="1"/>
</dbReference>
<evidence type="ECO:0000256" key="9">
    <source>
        <dbReference type="ARBA" id="ARBA00042945"/>
    </source>
</evidence>
<evidence type="ECO:0000256" key="3">
    <source>
        <dbReference type="ARBA" id="ARBA00022692"/>
    </source>
</evidence>
<dbReference type="Proteomes" id="UP001159405">
    <property type="component" value="Unassembled WGS sequence"/>
</dbReference>
<feature type="domain" description="ABC transmembrane type-1" evidence="13">
    <location>
        <begin position="124"/>
        <end position="418"/>
    </location>
</feature>
<reference evidence="14 15" key="1">
    <citation type="submission" date="2022-05" db="EMBL/GenBank/DDBJ databases">
        <authorList>
            <consortium name="Genoscope - CEA"/>
            <person name="William W."/>
        </authorList>
    </citation>
    <scope>NUCLEOTIDE SEQUENCE [LARGE SCALE GENOMIC DNA]</scope>
</reference>
<dbReference type="PROSITE" id="PS50929">
    <property type="entry name" value="ABC_TM1F"/>
    <property type="match status" value="1"/>
</dbReference>